<keyword evidence="3" id="KW-1185">Reference proteome</keyword>
<feature type="region of interest" description="Disordered" evidence="1">
    <location>
        <begin position="396"/>
        <end position="423"/>
    </location>
</feature>
<evidence type="ECO:0000256" key="1">
    <source>
        <dbReference type="SAM" id="MobiDB-lite"/>
    </source>
</evidence>
<gene>
    <name evidence="2" type="ORF">Fcan01_26712</name>
</gene>
<organism evidence="2 3">
    <name type="scientific">Folsomia candida</name>
    <name type="common">Springtail</name>
    <dbReference type="NCBI Taxonomy" id="158441"/>
    <lineage>
        <taxon>Eukaryota</taxon>
        <taxon>Metazoa</taxon>
        <taxon>Ecdysozoa</taxon>
        <taxon>Arthropoda</taxon>
        <taxon>Hexapoda</taxon>
        <taxon>Collembola</taxon>
        <taxon>Entomobryomorpha</taxon>
        <taxon>Isotomoidea</taxon>
        <taxon>Isotomidae</taxon>
        <taxon>Proisotominae</taxon>
        <taxon>Folsomia</taxon>
    </lineage>
</organism>
<feature type="compositionally biased region" description="Polar residues" evidence="1">
    <location>
        <begin position="1"/>
        <end position="17"/>
    </location>
</feature>
<protein>
    <submittedName>
        <fullName evidence="2">Uncharacterized protein</fullName>
    </submittedName>
</protein>
<proteinExistence type="predicted"/>
<accession>A0A226D001</accession>
<sequence>MKRNNETSGDDNSNPSPVSKFMRLDLAAQQSSSALENPEGHGRGIVVTSSTEGTSSSSDPFCLTDLRASISSILPPTLASPPRPPRPKSRRGWSTDFVHRFEDTESTCDTQTSSDVISILSGNLITPPSNVTVHTTRERNFLDSGSPLTGSEGAMGGRKRARSSLATGKLESWANTVDSCSETETVSNLAKNEYFYLSTSPNPSSQSTTTFSHVDKFTLKPVSRKLDFEDMENTPPLKNQQIEDSPPPPRDHTNEDPVGSIHLLWDSHLQNNNSNKATPVDIGQPAAASTPMSALQRPGNNGRDENNWGRQRSVLEFTFRKGEHNAASEKRLKIVAEPEKSRIRRAKDFLHTPPPNFKNESLKALRRRHKALVLTMEKMYKGEGYQEAGRLPPHAVQKARDDNHVPSLSANSRSSNAKKSPQLIGNKKICPNVKEALRKKLTVGRGADNHVHSPPAKAKKIFPCKIKKCPHTSTNATSARLHARTHLTSDELENKASFFHARPEEPRMPPLEEEIHPESALNYAPLPPRRLEPRGARGDPLNPQDTTKSDVGKDVKIVHPAPSSC</sequence>
<feature type="compositionally biased region" description="Basic and acidic residues" evidence="1">
    <location>
        <begin position="547"/>
        <end position="557"/>
    </location>
</feature>
<dbReference type="EMBL" id="LNIX01000045">
    <property type="protein sequence ID" value="OXA38503.1"/>
    <property type="molecule type" value="Genomic_DNA"/>
</dbReference>
<feature type="region of interest" description="Disordered" evidence="1">
    <location>
        <begin position="270"/>
        <end position="309"/>
    </location>
</feature>
<feature type="compositionally biased region" description="Low complexity" evidence="1">
    <location>
        <begin position="48"/>
        <end position="58"/>
    </location>
</feature>
<evidence type="ECO:0000313" key="3">
    <source>
        <dbReference type="Proteomes" id="UP000198287"/>
    </source>
</evidence>
<reference evidence="2 3" key="1">
    <citation type="submission" date="2015-12" db="EMBL/GenBank/DDBJ databases">
        <title>The genome of Folsomia candida.</title>
        <authorList>
            <person name="Faddeeva A."/>
            <person name="Derks M.F."/>
            <person name="Anvar Y."/>
            <person name="Smit S."/>
            <person name="Van Straalen N."/>
            <person name="Roelofs D."/>
        </authorList>
    </citation>
    <scope>NUCLEOTIDE SEQUENCE [LARGE SCALE GENOMIC DNA]</scope>
    <source>
        <strain evidence="2 3">VU population</strain>
        <tissue evidence="2">Whole body</tissue>
    </source>
</reference>
<feature type="region of interest" description="Disordered" evidence="1">
    <location>
        <begin position="225"/>
        <end position="258"/>
    </location>
</feature>
<dbReference type="Proteomes" id="UP000198287">
    <property type="component" value="Unassembled WGS sequence"/>
</dbReference>
<feature type="compositionally biased region" description="Low complexity" evidence="1">
    <location>
        <begin position="407"/>
        <end position="420"/>
    </location>
</feature>
<comment type="caution">
    <text evidence="2">The sequence shown here is derived from an EMBL/GenBank/DDBJ whole genome shotgun (WGS) entry which is preliminary data.</text>
</comment>
<feature type="region of interest" description="Disordered" evidence="1">
    <location>
        <begin position="1"/>
        <end position="93"/>
    </location>
</feature>
<dbReference type="OrthoDB" id="10020858at2759"/>
<name>A0A226D001_FOLCA</name>
<dbReference type="AlphaFoldDB" id="A0A226D001"/>
<evidence type="ECO:0000313" key="2">
    <source>
        <dbReference type="EMBL" id="OXA38503.1"/>
    </source>
</evidence>
<feature type="region of interest" description="Disordered" evidence="1">
    <location>
        <begin position="500"/>
        <end position="565"/>
    </location>
</feature>